<reference evidence="9 10" key="1">
    <citation type="journal article" date="2016" name="Proc. Natl. Acad. Sci. U.S.A.">
        <title>Comparative genomics of biotechnologically important yeasts.</title>
        <authorList>
            <person name="Riley R."/>
            <person name="Haridas S."/>
            <person name="Wolfe K.H."/>
            <person name="Lopes M.R."/>
            <person name="Hittinger C.T."/>
            <person name="Goeker M."/>
            <person name="Salamov A.A."/>
            <person name="Wisecaver J.H."/>
            <person name="Long T.M."/>
            <person name="Calvey C.H."/>
            <person name="Aerts A.L."/>
            <person name="Barry K.W."/>
            <person name="Choi C."/>
            <person name="Clum A."/>
            <person name="Coughlan A.Y."/>
            <person name="Deshpande S."/>
            <person name="Douglass A.P."/>
            <person name="Hanson S.J."/>
            <person name="Klenk H.-P."/>
            <person name="LaButti K.M."/>
            <person name="Lapidus A."/>
            <person name="Lindquist E.A."/>
            <person name="Lipzen A.M."/>
            <person name="Meier-Kolthoff J.P."/>
            <person name="Ohm R.A."/>
            <person name="Otillar R.P."/>
            <person name="Pangilinan J.L."/>
            <person name="Peng Y."/>
            <person name="Rokas A."/>
            <person name="Rosa C.A."/>
            <person name="Scheuner C."/>
            <person name="Sibirny A.A."/>
            <person name="Slot J.C."/>
            <person name="Stielow J.B."/>
            <person name="Sun H."/>
            <person name="Kurtzman C.P."/>
            <person name="Blackwell M."/>
            <person name="Grigoriev I.V."/>
            <person name="Jeffries T.W."/>
        </authorList>
    </citation>
    <scope>NUCLEOTIDE SEQUENCE [LARGE SCALE GENOMIC DNA]</scope>
    <source>
        <strain evidence="10">ATCC 58044 / CBS 1984 / NCYC 433 / NRRL Y-366-8</strain>
    </source>
</reference>
<dbReference type="GO" id="GO:0006412">
    <property type="term" value="P:translation"/>
    <property type="evidence" value="ECO:0007669"/>
    <property type="project" value="InterPro"/>
</dbReference>
<keyword evidence="4" id="KW-0496">Mitochondrion</keyword>
<keyword evidence="10" id="KW-1185">Reference proteome</keyword>
<dbReference type="AlphaFoldDB" id="A0A1E3P3Q7"/>
<dbReference type="GO" id="GO:0005762">
    <property type="term" value="C:mitochondrial large ribosomal subunit"/>
    <property type="evidence" value="ECO:0007669"/>
    <property type="project" value="EnsemblFungi"/>
</dbReference>
<gene>
    <name evidence="9" type="ORF">WICANDRAFT_68661</name>
</gene>
<evidence type="ECO:0000256" key="2">
    <source>
        <dbReference type="ARBA" id="ARBA00006227"/>
    </source>
</evidence>
<dbReference type="PANTHER" id="PTHR11545">
    <property type="entry name" value="RIBOSOMAL PROTEIN L13"/>
    <property type="match status" value="1"/>
</dbReference>
<dbReference type="GO" id="GO:0003735">
    <property type="term" value="F:structural constituent of ribosome"/>
    <property type="evidence" value="ECO:0007669"/>
    <property type="project" value="EnsemblFungi"/>
</dbReference>
<name>A0A1E3P3Q7_WICAA</name>
<dbReference type="InterPro" id="IPR005823">
    <property type="entry name" value="Ribosomal_uL13_bac-type"/>
</dbReference>
<evidence type="ECO:0000313" key="9">
    <source>
        <dbReference type="EMBL" id="ODQ60126.1"/>
    </source>
</evidence>
<proteinExistence type="inferred from homology"/>
<dbReference type="Pfam" id="PF00572">
    <property type="entry name" value="Ribosomal_L13"/>
    <property type="match status" value="1"/>
</dbReference>
<protein>
    <recommendedName>
        <fullName evidence="7">Large ribosomal subunit protein uL13m</fullName>
    </recommendedName>
</protein>
<dbReference type="SUPFAM" id="SSF52161">
    <property type="entry name" value="Ribosomal protein L13"/>
    <property type="match status" value="1"/>
</dbReference>
<dbReference type="EMBL" id="KV454210">
    <property type="protein sequence ID" value="ODQ60126.1"/>
    <property type="molecule type" value="Genomic_DNA"/>
</dbReference>
<evidence type="ECO:0000256" key="5">
    <source>
        <dbReference type="ARBA" id="ARBA00023274"/>
    </source>
</evidence>
<dbReference type="PANTHER" id="PTHR11545:SF2">
    <property type="entry name" value="LARGE RIBOSOMAL SUBUNIT PROTEIN UL13M"/>
    <property type="match status" value="1"/>
</dbReference>
<dbReference type="InterPro" id="IPR036899">
    <property type="entry name" value="Ribosomal_uL13_sf"/>
</dbReference>
<dbReference type="FunFam" id="3.90.1180.10:FF:000007">
    <property type="entry name" value="50S ribosomal protein L13"/>
    <property type="match status" value="1"/>
</dbReference>
<evidence type="ECO:0000256" key="7">
    <source>
        <dbReference type="ARBA" id="ARBA00068950"/>
    </source>
</evidence>
<dbReference type="GO" id="GO:0003729">
    <property type="term" value="F:mRNA binding"/>
    <property type="evidence" value="ECO:0007669"/>
    <property type="project" value="TreeGrafter"/>
</dbReference>
<comment type="function">
    <text evidence="6">Component of the mitochondrial ribosome (mitoribosome), a dedicated translation machinery responsible for the synthesis of mitochondrial genome-encoded proteins, including at least some of the essential transmembrane subunits of the mitochondrial respiratory chain. The mitoribosomes are attached to the mitochondrial inner membrane and translation products are cotranslationally integrated into the membrane.</text>
</comment>
<dbReference type="InterPro" id="IPR023563">
    <property type="entry name" value="Ribosomal_uL13_CS"/>
</dbReference>
<dbReference type="InterPro" id="IPR005822">
    <property type="entry name" value="Ribosomal_uL13"/>
</dbReference>
<dbReference type="CDD" id="cd00392">
    <property type="entry name" value="Ribosomal_L13"/>
    <property type="match status" value="1"/>
</dbReference>
<dbReference type="Proteomes" id="UP000094112">
    <property type="component" value="Unassembled WGS sequence"/>
</dbReference>
<sequence length="163" mass="18657">MSQKIGRTSLAFARLWHHVDVAQETRSVGRLASSIAITLMGKHKPVYHNSNDMGDYVVVTNCKKLRVTGNKFEDKEYWKHSGKPGHLILTPMEKIVADKGFGEVLKRAVSGMLPKNKLRKHRLDRLKVFDGSDHPYKQNLYAVHDQQPLVREKLQQLESKNSK</sequence>
<evidence type="ECO:0000256" key="1">
    <source>
        <dbReference type="ARBA" id="ARBA00004173"/>
    </source>
</evidence>
<dbReference type="NCBIfam" id="TIGR01066">
    <property type="entry name" value="rplM_bact"/>
    <property type="match status" value="1"/>
</dbReference>
<evidence type="ECO:0000256" key="8">
    <source>
        <dbReference type="RuleBase" id="RU003877"/>
    </source>
</evidence>
<keyword evidence="5 8" id="KW-0687">Ribonucleoprotein</keyword>
<dbReference type="GeneID" id="30201376"/>
<dbReference type="HAMAP" id="MF_01366">
    <property type="entry name" value="Ribosomal_uL13"/>
    <property type="match status" value="1"/>
</dbReference>
<organism evidence="9 10">
    <name type="scientific">Wickerhamomyces anomalus (strain ATCC 58044 / CBS 1984 / NCYC 433 / NRRL Y-366-8)</name>
    <name type="common">Yeast</name>
    <name type="synonym">Hansenula anomala</name>
    <dbReference type="NCBI Taxonomy" id="683960"/>
    <lineage>
        <taxon>Eukaryota</taxon>
        <taxon>Fungi</taxon>
        <taxon>Dikarya</taxon>
        <taxon>Ascomycota</taxon>
        <taxon>Saccharomycotina</taxon>
        <taxon>Saccharomycetes</taxon>
        <taxon>Phaffomycetales</taxon>
        <taxon>Wickerhamomycetaceae</taxon>
        <taxon>Wickerhamomyces</taxon>
    </lineage>
</organism>
<accession>A0A1E3P3Q7</accession>
<evidence type="ECO:0000313" key="10">
    <source>
        <dbReference type="Proteomes" id="UP000094112"/>
    </source>
</evidence>
<evidence type="ECO:0000256" key="3">
    <source>
        <dbReference type="ARBA" id="ARBA00022980"/>
    </source>
</evidence>
<comment type="subcellular location">
    <subcellularLocation>
        <location evidence="1">Mitochondrion</location>
    </subcellularLocation>
</comment>
<dbReference type="Gene3D" id="3.90.1180.10">
    <property type="entry name" value="Ribosomal protein L13"/>
    <property type="match status" value="1"/>
</dbReference>
<dbReference type="PROSITE" id="PS00783">
    <property type="entry name" value="RIBOSOMAL_L13"/>
    <property type="match status" value="1"/>
</dbReference>
<evidence type="ECO:0000256" key="6">
    <source>
        <dbReference type="ARBA" id="ARBA00037226"/>
    </source>
</evidence>
<dbReference type="STRING" id="683960.A0A1E3P3Q7"/>
<evidence type="ECO:0000256" key="4">
    <source>
        <dbReference type="ARBA" id="ARBA00023128"/>
    </source>
</evidence>
<dbReference type="GO" id="GO:0017148">
    <property type="term" value="P:negative regulation of translation"/>
    <property type="evidence" value="ECO:0007669"/>
    <property type="project" value="TreeGrafter"/>
</dbReference>
<dbReference type="PIRSF" id="PIRSF002181">
    <property type="entry name" value="Ribosomal_L13"/>
    <property type="match status" value="1"/>
</dbReference>
<dbReference type="RefSeq" id="XP_019039333.1">
    <property type="nucleotide sequence ID" value="XM_019184130.1"/>
</dbReference>
<comment type="similarity">
    <text evidence="2 8">Belongs to the universal ribosomal protein uL13 family.</text>
</comment>
<keyword evidence="3 8" id="KW-0689">Ribosomal protein</keyword>
<dbReference type="OrthoDB" id="274622at2759"/>